<sequence length="338" mass="37126">MSLDAMRWAKKVKTGRSSAKSVLTWLADMCGADHCAFPSIAALAEATELDKKTVQSSLQHLVALGMLADTGERRGRTKQVIVYKLIGIDESIADVEHTQKREHYRKRDRLKQVPTDANIPKNGNITENGIVSSGVTPPILDGNTPKNGIRNLSGIVKDLKPIPPIAPQPIDPEVELVTTARGVLQFLNRLTNGKTTPSRETLADIQARLQDEYTEAELLLVIEWRVAELLNNPKWARLLTAPEIFRADKFSGFLLGANAWVAAGRPLLDTSVTENIDFEESFSRLLGSRSRPRNAAEKAALAEADKNNLGSIPNITSAKMQWRPILVRAYAKHGTGAI</sequence>
<dbReference type="AlphaFoldDB" id="A0A0T9MSR7"/>
<accession>A0A0T9MSR7</accession>
<gene>
    <name evidence="2" type="ORF">ERS008530_03745</name>
</gene>
<evidence type="ECO:0000313" key="3">
    <source>
        <dbReference type="Proteomes" id="UP000038750"/>
    </source>
</evidence>
<dbReference type="Gene3D" id="1.10.10.10">
    <property type="entry name" value="Winged helix-like DNA-binding domain superfamily/Winged helix DNA-binding domain"/>
    <property type="match status" value="1"/>
</dbReference>
<dbReference type="EMBL" id="CPZJ01000018">
    <property type="protein sequence ID" value="CNG43072.1"/>
    <property type="molecule type" value="Genomic_DNA"/>
</dbReference>
<organism evidence="2 3">
    <name type="scientific">Yersinia intermedia</name>
    <dbReference type="NCBI Taxonomy" id="631"/>
    <lineage>
        <taxon>Bacteria</taxon>
        <taxon>Pseudomonadati</taxon>
        <taxon>Pseudomonadota</taxon>
        <taxon>Gammaproteobacteria</taxon>
        <taxon>Enterobacterales</taxon>
        <taxon>Yersiniaceae</taxon>
        <taxon>Yersinia</taxon>
    </lineage>
</organism>
<dbReference type="InterPro" id="IPR011741">
    <property type="entry name" value="Phg_2220_C"/>
</dbReference>
<protein>
    <recommendedName>
        <fullName evidence="1">Phage conserved hypothetical protein C-terminal domain-containing protein</fullName>
    </recommendedName>
</protein>
<dbReference type="Pfam" id="PF09524">
    <property type="entry name" value="Phg_2220_C"/>
    <property type="match status" value="1"/>
</dbReference>
<proteinExistence type="predicted"/>
<dbReference type="RefSeq" id="WP_050074300.1">
    <property type="nucleotide sequence ID" value="NZ_CPZJ01000018.1"/>
</dbReference>
<dbReference type="Pfam" id="PF13730">
    <property type="entry name" value="HTH_36"/>
    <property type="match status" value="1"/>
</dbReference>
<evidence type="ECO:0000259" key="1">
    <source>
        <dbReference type="Pfam" id="PF09524"/>
    </source>
</evidence>
<feature type="domain" description="Phage conserved hypothetical protein C-terminal" evidence="1">
    <location>
        <begin position="183"/>
        <end position="254"/>
    </location>
</feature>
<dbReference type="InterPro" id="IPR036388">
    <property type="entry name" value="WH-like_DNA-bd_sf"/>
</dbReference>
<evidence type="ECO:0000313" key="2">
    <source>
        <dbReference type="EMBL" id="CNG43072.1"/>
    </source>
</evidence>
<name>A0A0T9MSR7_YERIN</name>
<dbReference type="Proteomes" id="UP000038750">
    <property type="component" value="Unassembled WGS sequence"/>
</dbReference>
<reference evidence="2 3" key="1">
    <citation type="submission" date="2015-03" db="EMBL/GenBank/DDBJ databases">
        <authorList>
            <person name="Murphy D."/>
        </authorList>
    </citation>
    <scope>NUCLEOTIDE SEQUENCE [LARGE SCALE GENOMIC DNA]</scope>
    <source>
        <strain evidence="2 3">BR165/97</strain>
    </source>
</reference>